<dbReference type="STRING" id="1813019.A2J15_03380"/>
<dbReference type="EMBL" id="QURW01000007">
    <property type="protein sequence ID" value="RQD87842.1"/>
    <property type="molecule type" value="Genomic_DNA"/>
</dbReference>
<evidence type="ECO:0000313" key="2">
    <source>
        <dbReference type="EMBL" id="RQD87842.1"/>
    </source>
</evidence>
<dbReference type="GeneID" id="44004958"/>
<accession>A0A424Z118</accession>
<evidence type="ECO:0000313" key="4">
    <source>
        <dbReference type="Proteomes" id="UP000286095"/>
    </source>
</evidence>
<dbReference type="KEGG" id="chw:A2J15_005410"/>
<dbReference type="RefSeq" id="WP_066778539.1">
    <property type="nucleotide sequence ID" value="NZ_CBCSFE010000006.1"/>
</dbReference>
<dbReference type="EMBL" id="CP031611">
    <property type="protein sequence ID" value="AXP09133.1"/>
    <property type="molecule type" value="Genomic_DNA"/>
</dbReference>
<name>A0A424Z118_9BACT</name>
<evidence type="ECO:0000313" key="1">
    <source>
        <dbReference type="EMBL" id="AXP09133.1"/>
    </source>
</evidence>
<organism evidence="2 4">
    <name type="scientific">Campylobacter hepaticus</name>
    <dbReference type="NCBI Taxonomy" id="1813019"/>
    <lineage>
        <taxon>Bacteria</taxon>
        <taxon>Pseudomonadati</taxon>
        <taxon>Campylobacterota</taxon>
        <taxon>Epsilonproteobacteria</taxon>
        <taxon>Campylobacterales</taxon>
        <taxon>Campylobacteraceae</taxon>
        <taxon>Campylobacter</taxon>
    </lineage>
</organism>
<proteinExistence type="predicted"/>
<sequence length="133" mass="15349">MIGIYQDDKLIKTYISDEKISIFLPKILDKLMQKYDFTDLIYANGPGSYMGIKISYVSLKTLSIIKNIPLFAISAFELNNYGPISANKNFCFVYKQDQIILEQNTPAKFFLPKNLQDLKLNNDNLPFYFLNAI</sequence>
<dbReference type="OrthoDB" id="5339448at2"/>
<keyword evidence="3" id="KW-1185">Reference proteome</keyword>
<dbReference type="Gene3D" id="3.30.420.40">
    <property type="match status" value="1"/>
</dbReference>
<dbReference type="InterPro" id="IPR043129">
    <property type="entry name" value="ATPase_NBD"/>
</dbReference>
<dbReference type="Proteomes" id="UP000286095">
    <property type="component" value="Unassembled WGS sequence"/>
</dbReference>
<dbReference type="AlphaFoldDB" id="A0A424Z118"/>
<evidence type="ECO:0000313" key="3">
    <source>
        <dbReference type="Proteomes" id="UP000093205"/>
    </source>
</evidence>
<dbReference type="Proteomes" id="UP000093205">
    <property type="component" value="Chromosome"/>
</dbReference>
<dbReference type="Gene3D" id="3.30.420.200">
    <property type="match status" value="1"/>
</dbReference>
<dbReference type="SUPFAM" id="SSF53067">
    <property type="entry name" value="Actin-like ATPase domain"/>
    <property type="match status" value="1"/>
</dbReference>
<reference evidence="3 4" key="1">
    <citation type="submission" date="2018-08" db="EMBL/GenBank/DDBJ databases">
        <title>Survival mechanisms of Campylobacter hepaticus identified by genomic analysis and comparative transcriptomic analysis of in vivo and in vitro derived bacteria.</title>
        <authorList>
            <person name="Van T.T.H."/>
            <person name="Moore R.J."/>
        </authorList>
    </citation>
    <scope>NUCLEOTIDE SEQUENCE [LARGE SCALE GENOMIC DNA]</scope>
    <source>
        <strain evidence="2 4">54L</strain>
        <strain evidence="1 3">HV10</strain>
    </source>
</reference>
<gene>
    <name evidence="1" type="ORF">A2J15_005410</name>
    <name evidence="2" type="ORF">DZD40_03655</name>
</gene>
<protein>
    <submittedName>
        <fullName evidence="2">tRNA threonylcarbamoyladenosine biosynthesis protein TsaB</fullName>
    </submittedName>
</protein>